<keyword evidence="14" id="KW-0843">Virulence</keyword>
<evidence type="ECO:0000256" key="3">
    <source>
        <dbReference type="ARBA" id="ARBA00012438"/>
    </source>
</evidence>
<dbReference type="Pfam" id="PF00072">
    <property type="entry name" value="Response_reg"/>
    <property type="match status" value="1"/>
</dbReference>
<keyword evidence="4" id="KW-1003">Cell membrane</keyword>
<dbReference type="InterPro" id="IPR036641">
    <property type="entry name" value="HPT_dom_sf"/>
</dbReference>
<evidence type="ECO:0000256" key="7">
    <source>
        <dbReference type="ARBA" id="ARBA00022679"/>
    </source>
</evidence>
<comment type="subcellular location">
    <subcellularLocation>
        <location evidence="2">Cell inner membrane</location>
        <topology evidence="2">Multi-pass membrane protein</topology>
    </subcellularLocation>
</comment>
<keyword evidence="9" id="KW-0732">Signal</keyword>
<feature type="domain" description="HPt" evidence="23">
    <location>
        <begin position="1030"/>
        <end position="1130"/>
    </location>
</feature>
<dbReference type="InterPro" id="IPR036097">
    <property type="entry name" value="HisK_dim/P_sf"/>
</dbReference>
<dbReference type="EMBL" id="CABPSA010000005">
    <property type="protein sequence ID" value="VVE20550.1"/>
    <property type="molecule type" value="Genomic_DNA"/>
</dbReference>
<keyword evidence="13" id="KW-0902">Two-component regulatory system</keyword>
<dbReference type="InterPro" id="IPR036890">
    <property type="entry name" value="HATPase_C_sf"/>
</dbReference>
<evidence type="ECO:0000256" key="20">
    <source>
        <dbReference type="SAM" id="Phobius"/>
    </source>
</evidence>
<dbReference type="PRINTS" id="PR00344">
    <property type="entry name" value="BCTRLSENSOR"/>
</dbReference>
<dbReference type="Proteomes" id="UP000343335">
    <property type="component" value="Unassembled WGS sequence"/>
</dbReference>
<evidence type="ECO:0000256" key="12">
    <source>
        <dbReference type="ARBA" id="ARBA00022989"/>
    </source>
</evidence>
<comment type="catalytic activity">
    <reaction evidence="1">
        <text>ATP + protein L-histidine = ADP + protein N-phospho-L-histidine.</text>
        <dbReference type="EC" id="2.7.13.3"/>
    </reaction>
</comment>
<dbReference type="SMART" id="SM00387">
    <property type="entry name" value="HATPase_c"/>
    <property type="match status" value="1"/>
</dbReference>
<evidence type="ECO:0000256" key="19">
    <source>
        <dbReference type="PROSITE-ProRule" id="PRU00169"/>
    </source>
</evidence>
<evidence type="ECO:0000256" key="11">
    <source>
        <dbReference type="ARBA" id="ARBA00022840"/>
    </source>
</evidence>
<evidence type="ECO:0000256" key="15">
    <source>
        <dbReference type="ARBA" id="ARBA00023136"/>
    </source>
</evidence>
<evidence type="ECO:0000256" key="4">
    <source>
        <dbReference type="ARBA" id="ARBA00022475"/>
    </source>
</evidence>
<dbReference type="EC" id="2.7.13.3" evidence="3"/>
<dbReference type="AlphaFoldDB" id="A0A5E4WB73"/>
<proteinExistence type="predicted"/>
<dbReference type="InterPro" id="IPR011006">
    <property type="entry name" value="CheY-like_superfamily"/>
</dbReference>
<keyword evidence="8 20" id="KW-0812">Transmembrane</keyword>
<dbReference type="InterPro" id="IPR003661">
    <property type="entry name" value="HisK_dim/P_dom"/>
</dbReference>
<dbReference type="CDD" id="cd00088">
    <property type="entry name" value="HPT"/>
    <property type="match status" value="1"/>
</dbReference>
<keyword evidence="6 19" id="KW-0597">Phosphoprotein</keyword>
<name>A0A5E4WB73_9BURK</name>
<dbReference type="GO" id="GO:0009927">
    <property type="term" value="F:histidine phosphotransfer kinase activity"/>
    <property type="evidence" value="ECO:0007669"/>
    <property type="project" value="TreeGrafter"/>
</dbReference>
<dbReference type="PANTHER" id="PTHR43047">
    <property type="entry name" value="TWO-COMPONENT HISTIDINE PROTEIN KINASE"/>
    <property type="match status" value="1"/>
</dbReference>
<evidence type="ECO:0000256" key="10">
    <source>
        <dbReference type="ARBA" id="ARBA00022777"/>
    </source>
</evidence>
<organism evidence="24 25">
    <name type="scientific">Pandoraea commovens</name>
    <dbReference type="NCBI Taxonomy" id="2508289"/>
    <lineage>
        <taxon>Bacteria</taxon>
        <taxon>Pseudomonadati</taxon>
        <taxon>Pseudomonadota</taxon>
        <taxon>Betaproteobacteria</taxon>
        <taxon>Burkholderiales</taxon>
        <taxon>Burkholderiaceae</taxon>
        <taxon>Pandoraea</taxon>
    </lineage>
</organism>
<dbReference type="InterPro" id="IPR001789">
    <property type="entry name" value="Sig_transdc_resp-reg_receiver"/>
</dbReference>
<dbReference type="OrthoDB" id="9796305at2"/>
<sequence>MIAQWIQRRMERAGKSRSDDCHLSGAYQRTMLYGGAALLTFAIFVAIAITINARVDRFIDDQRYLFSDQRNTVQAGVQLAESRLREIVMQHEARRVWGGNAPVTAAQVSMYANRLGLNNGVTIADSDLVASKYTLAASNVDFFRTHAPYVISLLNTVSPTPVIRANADGIEKGNFVYDGTEQIFAFHPAFEADAALESKPPAMVQVLAQQEVAEVRKEIARHAGGVVWTTPHTSTFSGERVVQYATAIEQGQKRLAVVGYSIRLTDFRALFMQNQPPLAGFYLLSQDGADVLMGAPSENQLAASATTKLFDMPPAGAPEISIARSGGTFVMAQRIRGPEWIAVYAFDWPAIVVGLREELGVVALTAGAVLALLWTFVRIFDKTILIPMQRKIRRVYESEAFNRTVVDTAPIGLCVLDAHTGDIVMKNVIAGEILGRTSNGAGTFYGEVLKLCGSRSHRTKWSQGEIQRDEIVIGVHEGKTIAVGATFVETRYDERDVVLCGITDATQAREMQTLLTNAKRDAEMANDAKSMFLAAMSHEIRTPLHAALGNLELLSLQPLTPGQNALVETIGKSFGTLRRLLNDILDFSKIEAGELRLEPAPFDPLELAETCSLAIYPSLASRAIGLRLIADEAKVPRVKTDSMRLQQIIMNLLDNASKFTLRGEISLAMTVRRERGDHAHLEIRVSDTGIGISPEDLGRLFKPFTQAGKATAHRFGGTGLGLTLCRRLAELMGGSIQATSTEGVGSTFEVLIPVTVIPRAAEPTQTNTVARANTYVLDCSDDVWRASITSQLKNWGLHVVESATAREIENAVLVIARAGGVDSEELMRIRSAAPYSSPRVVLISETYPSAPECRDNVIRVTSLSRPALRHALTMACDDASQKPVHHNTEIALAPAHRARFLIVEDDEVARTLISTQLGILGFHNVDCVADATDAIHHCRQHEYRLILSDLNLPDMRGTELLNQLRRGGVITPVILVSASAPFVSASDQTVDGFCAIVEKPLSLKQLRALLIKQGLTDETAPAAVDLDIPFTPLAPGLWKTFARNWPEDCAVVTRSLNAGNLQAAARRLHKIKGALQMLGAPTLAQLTDQAEKAAKREDADMAASLWETASSRIKTDLRRLDKVDTSLNAC</sequence>
<dbReference type="Pfam" id="PF01627">
    <property type="entry name" value="Hpt"/>
    <property type="match status" value="1"/>
</dbReference>
<dbReference type="InterPro" id="IPR004358">
    <property type="entry name" value="Sig_transdc_His_kin-like_C"/>
</dbReference>
<dbReference type="InterPro" id="IPR008207">
    <property type="entry name" value="Sig_transdc_His_kin_Hpt_dom"/>
</dbReference>
<dbReference type="PROSITE" id="PS50894">
    <property type="entry name" value="HPT"/>
    <property type="match status" value="1"/>
</dbReference>
<dbReference type="SUPFAM" id="SSF47384">
    <property type="entry name" value="Homodimeric domain of signal transducing histidine kinase"/>
    <property type="match status" value="1"/>
</dbReference>
<evidence type="ECO:0000256" key="1">
    <source>
        <dbReference type="ARBA" id="ARBA00000085"/>
    </source>
</evidence>
<keyword evidence="5" id="KW-0997">Cell inner membrane</keyword>
<dbReference type="Gene3D" id="3.40.50.2300">
    <property type="match status" value="1"/>
</dbReference>
<evidence type="ECO:0000256" key="17">
    <source>
        <dbReference type="ARBA" id="ARBA00070152"/>
    </source>
</evidence>
<dbReference type="SUPFAM" id="SSF47226">
    <property type="entry name" value="Histidine-containing phosphotransfer domain, HPT domain"/>
    <property type="match status" value="1"/>
</dbReference>
<dbReference type="Gene3D" id="3.30.565.10">
    <property type="entry name" value="Histidine kinase-like ATPase, C-terminal domain"/>
    <property type="match status" value="1"/>
</dbReference>
<evidence type="ECO:0000313" key="24">
    <source>
        <dbReference type="EMBL" id="VVE20550.1"/>
    </source>
</evidence>
<dbReference type="Pfam" id="PF00512">
    <property type="entry name" value="HisKA"/>
    <property type="match status" value="1"/>
</dbReference>
<dbReference type="InterPro" id="IPR003594">
    <property type="entry name" value="HATPase_dom"/>
</dbReference>
<dbReference type="GO" id="GO:0000155">
    <property type="term" value="F:phosphorelay sensor kinase activity"/>
    <property type="evidence" value="ECO:0007669"/>
    <property type="project" value="InterPro"/>
</dbReference>
<dbReference type="PROSITE" id="PS50110">
    <property type="entry name" value="RESPONSE_REGULATORY"/>
    <property type="match status" value="1"/>
</dbReference>
<evidence type="ECO:0000256" key="18">
    <source>
        <dbReference type="PROSITE-ProRule" id="PRU00110"/>
    </source>
</evidence>
<dbReference type="GO" id="GO:0005886">
    <property type="term" value="C:plasma membrane"/>
    <property type="evidence" value="ECO:0007669"/>
    <property type="project" value="UniProtKB-SubCell"/>
</dbReference>
<dbReference type="CDD" id="cd17546">
    <property type="entry name" value="REC_hyHK_CKI1_RcsC-like"/>
    <property type="match status" value="1"/>
</dbReference>
<feature type="domain" description="Response regulatory" evidence="22">
    <location>
        <begin position="899"/>
        <end position="1014"/>
    </location>
</feature>
<dbReference type="FunFam" id="3.30.565.10:FF:000010">
    <property type="entry name" value="Sensor histidine kinase RcsC"/>
    <property type="match status" value="1"/>
</dbReference>
<dbReference type="Gene3D" id="1.10.287.130">
    <property type="match status" value="1"/>
</dbReference>
<dbReference type="PROSITE" id="PS50109">
    <property type="entry name" value="HIS_KIN"/>
    <property type="match status" value="1"/>
</dbReference>
<evidence type="ECO:0000259" key="22">
    <source>
        <dbReference type="PROSITE" id="PS50110"/>
    </source>
</evidence>
<evidence type="ECO:0000259" key="21">
    <source>
        <dbReference type="PROSITE" id="PS50109"/>
    </source>
</evidence>
<dbReference type="InterPro" id="IPR005467">
    <property type="entry name" value="His_kinase_dom"/>
</dbReference>
<evidence type="ECO:0000256" key="9">
    <source>
        <dbReference type="ARBA" id="ARBA00022729"/>
    </source>
</evidence>
<dbReference type="SMART" id="SM00448">
    <property type="entry name" value="REC"/>
    <property type="match status" value="1"/>
</dbReference>
<feature type="transmembrane region" description="Helical" evidence="20">
    <location>
        <begin position="32"/>
        <end position="53"/>
    </location>
</feature>
<accession>A0A5E4WB73</accession>
<dbReference type="SUPFAM" id="SSF52172">
    <property type="entry name" value="CheY-like"/>
    <property type="match status" value="1"/>
</dbReference>
<dbReference type="CDD" id="cd00082">
    <property type="entry name" value="HisKA"/>
    <property type="match status" value="1"/>
</dbReference>
<dbReference type="RefSeq" id="WP_150665045.1">
    <property type="nucleotide sequence ID" value="NZ_CABPSA010000005.1"/>
</dbReference>
<dbReference type="SUPFAM" id="SSF55874">
    <property type="entry name" value="ATPase domain of HSP90 chaperone/DNA topoisomerase II/histidine kinase"/>
    <property type="match status" value="1"/>
</dbReference>
<keyword evidence="15 20" id="KW-0472">Membrane</keyword>
<feature type="modified residue" description="4-aspartylphosphate" evidence="19">
    <location>
        <position position="949"/>
    </location>
</feature>
<keyword evidence="11" id="KW-0067">ATP-binding</keyword>
<evidence type="ECO:0000256" key="6">
    <source>
        <dbReference type="ARBA" id="ARBA00022553"/>
    </source>
</evidence>
<keyword evidence="11" id="KW-0547">Nucleotide-binding</keyword>
<dbReference type="PANTHER" id="PTHR43047:SF72">
    <property type="entry name" value="OSMOSENSING HISTIDINE PROTEIN KINASE SLN1"/>
    <property type="match status" value="1"/>
</dbReference>
<comment type="function">
    <text evidence="16">Member of the two-component regulatory system BvgS/BvgA. Phosphorylates BvgA via a four-step phosphorelay in response to environmental signals.</text>
</comment>
<dbReference type="CDD" id="cd16922">
    <property type="entry name" value="HATPase_EvgS-ArcB-TorS-like"/>
    <property type="match status" value="1"/>
</dbReference>
<evidence type="ECO:0000256" key="16">
    <source>
        <dbReference type="ARBA" id="ARBA00058004"/>
    </source>
</evidence>
<dbReference type="Pfam" id="PF02518">
    <property type="entry name" value="HATPase_c"/>
    <property type="match status" value="1"/>
</dbReference>
<dbReference type="SMART" id="SM00388">
    <property type="entry name" value="HisKA"/>
    <property type="match status" value="1"/>
</dbReference>
<gene>
    <name evidence="24" type="ORF">PCO31010_03137</name>
</gene>
<keyword evidence="10 24" id="KW-0418">Kinase</keyword>
<protein>
    <recommendedName>
        <fullName evidence="17">Virulence sensor protein BvgS</fullName>
        <ecNumber evidence="3">2.7.13.3</ecNumber>
    </recommendedName>
</protein>
<evidence type="ECO:0000313" key="25">
    <source>
        <dbReference type="Proteomes" id="UP000343335"/>
    </source>
</evidence>
<dbReference type="Gene3D" id="1.20.120.160">
    <property type="entry name" value="HPT domain"/>
    <property type="match status" value="1"/>
</dbReference>
<evidence type="ECO:0000256" key="13">
    <source>
        <dbReference type="ARBA" id="ARBA00023012"/>
    </source>
</evidence>
<evidence type="ECO:0000259" key="23">
    <source>
        <dbReference type="PROSITE" id="PS50894"/>
    </source>
</evidence>
<feature type="domain" description="Histidine kinase" evidence="21">
    <location>
        <begin position="535"/>
        <end position="756"/>
    </location>
</feature>
<evidence type="ECO:0000256" key="5">
    <source>
        <dbReference type="ARBA" id="ARBA00022519"/>
    </source>
</evidence>
<keyword evidence="7" id="KW-0808">Transferase</keyword>
<evidence type="ECO:0000256" key="8">
    <source>
        <dbReference type="ARBA" id="ARBA00022692"/>
    </source>
</evidence>
<evidence type="ECO:0000256" key="2">
    <source>
        <dbReference type="ARBA" id="ARBA00004429"/>
    </source>
</evidence>
<evidence type="ECO:0000256" key="14">
    <source>
        <dbReference type="ARBA" id="ARBA00023026"/>
    </source>
</evidence>
<feature type="modified residue" description="Phosphohistidine" evidence="18">
    <location>
        <position position="1069"/>
    </location>
</feature>
<reference evidence="24 25" key="1">
    <citation type="submission" date="2019-08" db="EMBL/GenBank/DDBJ databases">
        <authorList>
            <person name="Peeters C."/>
        </authorList>
    </citation>
    <scope>NUCLEOTIDE SEQUENCE [LARGE SCALE GENOMIC DNA]</scope>
    <source>
        <strain evidence="24 25">LMG 31010</strain>
    </source>
</reference>
<keyword evidence="12 20" id="KW-1133">Transmembrane helix</keyword>